<dbReference type="Proteomes" id="UP000784294">
    <property type="component" value="Unassembled WGS sequence"/>
</dbReference>
<dbReference type="AlphaFoldDB" id="A0A3S5A3D1"/>
<feature type="compositionally biased region" description="Polar residues" evidence="1">
    <location>
        <begin position="64"/>
        <end position="120"/>
    </location>
</feature>
<protein>
    <recommendedName>
        <fullName evidence="4">Protein kinase domain-containing protein</fullName>
    </recommendedName>
</protein>
<accession>A0A3S5A3D1</accession>
<dbReference type="InterPro" id="IPR011009">
    <property type="entry name" value="Kinase-like_dom_sf"/>
</dbReference>
<feature type="compositionally biased region" description="Low complexity" evidence="1">
    <location>
        <begin position="207"/>
        <end position="239"/>
    </location>
</feature>
<feature type="compositionally biased region" description="Polar residues" evidence="1">
    <location>
        <begin position="47"/>
        <end position="56"/>
    </location>
</feature>
<keyword evidence="3" id="KW-1185">Reference proteome</keyword>
<evidence type="ECO:0000313" key="2">
    <source>
        <dbReference type="EMBL" id="VEL10847.1"/>
    </source>
</evidence>
<gene>
    <name evidence="2" type="ORF">PXEA_LOCUS4287</name>
</gene>
<dbReference type="SUPFAM" id="SSF56112">
    <property type="entry name" value="Protein kinase-like (PK-like)"/>
    <property type="match status" value="1"/>
</dbReference>
<feature type="compositionally biased region" description="Low complexity" evidence="1">
    <location>
        <begin position="15"/>
        <end position="28"/>
    </location>
</feature>
<dbReference type="OrthoDB" id="193931at2759"/>
<feature type="region of interest" description="Disordered" evidence="1">
    <location>
        <begin position="207"/>
        <end position="251"/>
    </location>
</feature>
<evidence type="ECO:0000313" key="3">
    <source>
        <dbReference type="Proteomes" id="UP000784294"/>
    </source>
</evidence>
<reference evidence="2" key="1">
    <citation type="submission" date="2018-11" db="EMBL/GenBank/DDBJ databases">
        <authorList>
            <consortium name="Pathogen Informatics"/>
        </authorList>
    </citation>
    <scope>NUCLEOTIDE SEQUENCE</scope>
</reference>
<evidence type="ECO:0000256" key="1">
    <source>
        <dbReference type="SAM" id="MobiDB-lite"/>
    </source>
</evidence>
<feature type="compositionally biased region" description="Polar residues" evidence="1">
    <location>
        <begin position="139"/>
        <end position="151"/>
    </location>
</feature>
<sequence length="292" mass="30998">MTSHHVQYPLYPGGSTNSSRLSSNYSSSPYYQTTKAVPSPVFHGVHQHSQQPTSASLHPDPYHQSYSSHRSSLAQNGSLPPSHGTQNSGVPPNHDIITNSVHVPPSSSSTAGTNYYWQGPTSNSVTSNLSNTIRRGAQPGNSQAGGYSNLDSNGTSGMYDHLSAITSNHNQTSASGINSSPNPVKINGTSILAPRVRNGCLSKINTHSNGVPSHVSSSSTPMSQHMHNGPSGISSPGISAPTSDRPSWKERPHVGKYSLIRTIGKGNFAKVKLAQHLTTGMEVSNFLYNFLS</sequence>
<dbReference type="Gene3D" id="3.30.200.20">
    <property type="entry name" value="Phosphorylase Kinase, domain 1"/>
    <property type="match status" value="1"/>
</dbReference>
<proteinExistence type="predicted"/>
<feature type="region of interest" description="Disordered" evidence="1">
    <location>
        <begin position="1"/>
        <end position="28"/>
    </location>
</feature>
<feature type="region of interest" description="Disordered" evidence="1">
    <location>
        <begin position="43"/>
        <end position="151"/>
    </location>
</feature>
<dbReference type="EMBL" id="CAAALY010010091">
    <property type="protein sequence ID" value="VEL10847.1"/>
    <property type="molecule type" value="Genomic_DNA"/>
</dbReference>
<organism evidence="2 3">
    <name type="scientific">Protopolystoma xenopodis</name>
    <dbReference type="NCBI Taxonomy" id="117903"/>
    <lineage>
        <taxon>Eukaryota</taxon>
        <taxon>Metazoa</taxon>
        <taxon>Spiralia</taxon>
        <taxon>Lophotrochozoa</taxon>
        <taxon>Platyhelminthes</taxon>
        <taxon>Monogenea</taxon>
        <taxon>Polyopisthocotylea</taxon>
        <taxon>Polystomatidea</taxon>
        <taxon>Polystomatidae</taxon>
        <taxon>Protopolystoma</taxon>
    </lineage>
</organism>
<name>A0A3S5A3D1_9PLAT</name>
<comment type="caution">
    <text evidence="2">The sequence shown here is derived from an EMBL/GenBank/DDBJ whole genome shotgun (WGS) entry which is preliminary data.</text>
</comment>
<feature type="compositionally biased region" description="Low complexity" evidence="1">
    <location>
        <begin position="121"/>
        <end position="132"/>
    </location>
</feature>
<evidence type="ECO:0008006" key="4">
    <source>
        <dbReference type="Google" id="ProtNLM"/>
    </source>
</evidence>